<evidence type="ECO:0000313" key="4">
    <source>
        <dbReference type="Proteomes" id="UP000194318"/>
    </source>
</evidence>
<evidence type="ECO:0000256" key="1">
    <source>
        <dbReference type="SAM" id="MobiDB-lite"/>
    </source>
</evidence>
<evidence type="ECO:0000313" key="2">
    <source>
        <dbReference type="EMBL" id="KAF0646295.1"/>
    </source>
</evidence>
<evidence type="ECO:0000313" key="5">
    <source>
        <dbReference type="Proteomes" id="UP000731519"/>
    </source>
</evidence>
<dbReference type="Proteomes" id="UP000194318">
    <property type="component" value="Unassembled WGS sequence"/>
</dbReference>
<reference evidence="3 4" key="2">
    <citation type="submission" date="2016-09" db="EMBL/GenBank/DDBJ databases">
        <title>Streptomyces fradiae DSM40063, a candidate organism with high potential of specific P450 cytochromes.</title>
        <authorList>
            <person name="Grumaz C."/>
            <person name="Vainshtein Y."/>
            <person name="Kirstahler P."/>
            <person name="Sohn K."/>
        </authorList>
    </citation>
    <scope>NUCLEOTIDE SEQUENCE [LARGE SCALE GENOMIC DNA]</scope>
    <source>
        <strain evidence="3 4">DSM 40063</strain>
    </source>
</reference>
<reference evidence="2 5" key="1">
    <citation type="submission" date="2013-05" db="EMBL/GenBank/DDBJ databases">
        <title>Genome Sequence of Streptomyces fradiae.</title>
        <authorList>
            <person name="Kirby R."/>
        </authorList>
    </citation>
    <scope>NUCLEOTIDE SEQUENCE [LARGE SCALE GENOMIC DNA]</scope>
    <source>
        <strain evidence="2 5">ATCC 10745</strain>
    </source>
</reference>
<dbReference type="RefSeq" id="WP_031134024.1">
    <property type="nucleotide sequence ID" value="NZ_ASYR01000057.1"/>
</dbReference>
<protein>
    <submittedName>
        <fullName evidence="3">Uncharacterized protein</fullName>
    </submittedName>
</protein>
<name>A0A1Y2NNW6_STRFR</name>
<feature type="region of interest" description="Disordered" evidence="1">
    <location>
        <begin position="50"/>
        <end position="88"/>
    </location>
</feature>
<dbReference type="EMBL" id="MIFZ01000337">
    <property type="protein sequence ID" value="OSY49080.1"/>
    <property type="molecule type" value="Genomic_DNA"/>
</dbReference>
<gene>
    <name evidence="3" type="ORF">BG846_05319</name>
    <name evidence="2" type="ORF">K701_29460</name>
</gene>
<keyword evidence="5" id="KW-1185">Reference proteome</keyword>
<dbReference type="EMBL" id="ASYR01000057">
    <property type="protein sequence ID" value="KAF0646295.1"/>
    <property type="molecule type" value="Genomic_DNA"/>
</dbReference>
<sequence>MAAELDLHRRAIARAHALVEQWQGDPTRITRAQAAEQLAVVIQLHGWTQTDPPAERHLSPVRTAPAAAQPAATRTGQPRRAGDVLEDA</sequence>
<organism evidence="3 4">
    <name type="scientific">Streptomyces fradiae ATCC 10745 = DSM 40063</name>
    <dbReference type="NCBI Taxonomy" id="1319510"/>
    <lineage>
        <taxon>Bacteria</taxon>
        <taxon>Bacillati</taxon>
        <taxon>Actinomycetota</taxon>
        <taxon>Actinomycetes</taxon>
        <taxon>Kitasatosporales</taxon>
        <taxon>Streptomycetaceae</taxon>
        <taxon>Streptomyces</taxon>
    </lineage>
</organism>
<proteinExistence type="predicted"/>
<accession>A0A1Y2NNW6</accession>
<dbReference type="Proteomes" id="UP000731519">
    <property type="component" value="Unassembled WGS sequence"/>
</dbReference>
<dbReference type="AlphaFoldDB" id="A0A1Y2NNW6"/>
<comment type="caution">
    <text evidence="3">The sequence shown here is derived from an EMBL/GenBank/DDBJ whole genome shotgun (WGS) entry which is preliminary data.</text>
</comment>
<evidence type="ECO:0000313" key="3">
    <source>
        <dbReference type="EMBL" id="OSY49080.1"/>
    </source>
</evidence>
<feature type="compositionally biased region" description="Low complexity" evidence="1">
    <location>
        <begin position="62"/>
        <end position="78"/>
    </location>
</feature>